<keyword evidence="3" id="KW-1185">Reference proteome</keyword>
<dbReference type="GO" id="GO:0004383">
    <property type="term" value="F:guanylate cyclase activity"/>
    <property type="evidence" value="ECO:0007669"/>
    <property type="project" value="TreeGrafter"/>
</dbReference>
<dbReference type="AlphaFoldDB" id="A0A418SCF6"/>
<name>A0A418SCF6_9RHOB</name>
<gene>
    <name evidence="2" type="ORF">PSAL_013200</name>
</gene>
<dbReference type="InterPro" id="IPR038158">
    <property type="entry name" value="H-NOX_domain_sf"/>
</dbReference>
<dbReference type="InterPro" id="IPR024096">
    <property type="entry name" value="NO_sig/Golgi_transp_ligand-bd"/>
</dbReference>
<dbReference type="InterPro" id="IPR011644">
    <property type="entry name" value="Heme_NO-bd"/>
</dbReference>
<dbReference type="GO" id="GO:0019934">
    <property type="term" value="P:cGMP-mediated signaling"/>
    <property type="evidence" value="ECO:0007669"/>
    <property type="project" value="TreeGrafter"/>
</dbReference>
<dbReference type="Gene3D" id="3.90.1520.10">
    <property type="entry name" value="H-NOX domain"/>
    <property type="match status" value="1"/>
</dbReference>
<dbReference type="GO" id="GO:0020037">
    <property type="term" value="F:heme binding"/>
    <property type="evidence" value="ECO:0007669"/>
    <property type="project" value="InterPro"/>
</dbReference>
<dbReference type="GO" id="GO:0070482">
    <property type="term" value="P:response to oxygen levels"/>
    <property type="evidence" value="ECO:0007669"/>
    <property type="project" value="TreeGrafter"/>
</dbReference>
<dbReference type="Proteomes" id="UP000283786">
    <property type="component" value="Chromosome"/>
</dbReference>
<dbReference type="EMBL" id="CP060436">
    <property type="protein sequence ID" value="QPM90086.1"/>
    <property type="molecule type" value="Genomic_DNA"/>
</dbReference>
<proteinExistence type="predicted"/>
<dbReference type="Pfam" id="PF07700">
    <property type="entry name" value="HNOB"/>
    <property type="match status" value="1"/>
</dbReference>
<organism evidence="2 3">
    <name type="scientific">Pseudooceanicola algae</name>
    <dbReference type="NCBI Taxonomy" id="1537215"/>
    <lineage>
        <taxon>Bacteria</taxon>
        <taxon>Pseudomonadati</taxon>
        <taxon>Pseudomonadota</taxon>
        <taxon>Alphaproteobacteria</taxon>
        <taxon>Rhodobacterales</taxon>
        <taxon>Paracoccaceae</taxon>
        <taxon>Pseudooceanicola</taxon>
    </lineage>
</organism>
<dbReference type="GO" id="GO:0008074">
    <property type="term" value="C:guanylate cyclase complex, soluble"/>
    <property type="evidence" value="ECO:0007669"/>
    <property type="project" value="TreeGrafter"/>
</dbReference>
<sequence length="195" mass="21520">MHGLINKSIQSFLRDTYGEAVWSDVVLAADLPFGDFEAMLTYEDDITQRVLAAAAIRLGRPPEGLLEDIGTYLVSHANNEGLRRLLRFAGLSYEDFLFSLEDLPDRTRLAVSDLDLPRLDLRQQGVNRFRLTCDAGLPGLGHVLVGVLRAMADDYGALVMLDHLGEGQEGEAIEITLIETEFAEGRTFELGARAV</sequence>
<protein>
    <recommendedName>
        <fullName evidence="1">Heme NO-binding domain-containing protein</fullName>
    </recommendedName>
</protein>
<evidence type="ECO:0000313" key="2">
    <source>
        <dbReference type="EMBL" id="QPM90086.1"/>
    </source>
</evidence>
<dbReference type="SUPFAM" id="SSF111126">
    <property type="entry name" value="Ligand-binding domain in the NO signalling and Golgi transport"/>
    <property type="match status" value="1"/>
</dbReference>
<dbReference type="RefSeq" id="WP_119840710.1">
    <property type="nucleotide sequence ID" value="NZ_CP060436.1"/>
</dbReference>
<evidence type="ECO:0000313" key="3">
    <source>
        <dbReference type="Proteomes" id="UP000283786"/>
    </source>
</evidence>
<dbReference type="OrthoDB" id="981203at2"/>
<feature type="domain" description="Heme NO-binding" evidence="1">
    <location>
        <begin position="2"/>
        <end position="157"/>
    </location>
</feature>
<accession>A0A418SCF6</accession>
<dbReference type="KEGG" id="palw:PSAL_013200"/>
<dbReference type="PANTHER" id="PTHR45655:SF13">
    <property type="entry name" value="SOLUBLE GUANYLATE CYCLASE GCY-32-RELATED"/>
    <property type="match status" value="1"/>
</dbReference>
<evidence type="ECO:0000259" key="1">
    <source>
        <dbReference type="Pfam" id="PF07700"/>
    </source>
</evidence>
<reference evidence="2 3" key="1">
    <citation type="submission" date="2020-08" db="EMBL/GenBank/DDBJ databases">
        <title>Genome sequence of Rhodobacteraceae bacterium Lw-13e.</title>
        <authorList>
            <person name="Poehlein A."/>
            <person name="Wolter L."/>
            <person name="Daniel R."/>
            <person name="Brinkhoff T."/>
        </authorList>
    </citation>
    <scope>NUCLEOTIDE SEQUENCE [LARGE SCALE GENOMIC DNA]</scope>
    <source>
        <strain evidence="2 3">Lw-13e</strain>
    </source>
</reference>
<dbReference type="PANTHER" id="PTHR45655">
    <property type="entry name" value="GUANYLATE CYCLASE SOLUBLE SUBUNIT BETA-2"/>
    <property type="match status" value="1"/>
</dbReference>